<dbReference type="InterPro" id="IPR027383">
    <property type="entry name" value="Znf_put"/>
</dbReference>
<protein>
    <submittedName>
        <fullName evidence="3">Putative anti-sigma-YlaC factor YlaD</fullName>
    </submittedName>
</protein>
<evidence type="ECO:0000256" key="1">
    <source>
        <dbReference type="SAM" id="Phobius"/>
    </source>
</evidence>
<sequence length="211" mass="21960">MTCAKARAAVSALLDGESVDDRPAVSAHLAACPDCVGWRARAETVGLRMRGAFDDVPDLTTAVLSAATERERRDAVRRRAQVAGRRRVLRWAVGVAAVVQLTLAIPALLTAAGVTDLAAVHTSREMASFDIAVAVGFLLAAVRPERARAFVPVAVVLAACLGMTSMLDVASGLTGIVDEAGHLVALVQAGLLWALGRVPVDTSTSTRPVTT</sequence>
<keyword evidence="1" id="KW-0812">Transmembrane</keyword>
<dbReference type="EMBL" id="VLLL01000006">
    <property type="protein sequence ID" value="TWJ12768.1"/>
    <property type="molecule type" value="Genomic_DNA"/>
</dbReference>
<dbReference type="RefSeq" id="WP_147140130.1">
    <property type="nucleotide sequence ID" value="NZ_BAABIJ010000002.1"/>
</dbReference>
<reference evidence="3 4" key="1">
    <citation type="journal article" date="2013" name="Stand. Genomic Sci.">
        <title>Genomic Encyclopedia of Type Strains, Phase I: The one thousand microbial genomes (KMG-I) project.</title>
        <authorList>
            <person name="Kyrpides N.C."/>
            <person name="Woyke T."/>
            <person name="Eisen J.A."/>
            <person name="Garrity G."/>
            <person name="Lilburn T.G."/>
            <person name="Beck B.J."/>
            <person name="Whitman W.B."/>
            <person name="Hugenholtz P."/>
            <person name="Klenk H.P."/>
        </authorList>
    </citation>
    <scope>NUCLEOTIDE SEQUENCE [LARGE SCALE GENOMIC DNA]</scope>
    <source>
        <strain evidence="3 4">DSM 45044</strain>
    </source>
</reference>
<evidence type="ECO:0000313" key="4">
    <source>
        <dbReference type="Proteomes" id="UP000321617"/>
    </source>
</evidence>
<evidence type="ECO:0000259" key="2">
    <source>
        <dbReference type="Pfam" id="PF13490"/>
    </source>
</evidence>
<proteinExistence type="predicted"/>
<name>A0A562V4M1_9ACTN</name>
<keyword evidence="4" id="KW-1185">Reference proteome</keyword>
<organism evidence="3 4">
    <name type="scientific">Stackebrandtia albiflava</name>
    <dbReference type="NCBI Taxonomy" id="406432"/>
    <lineage>
        <taxon>Bacteria</taxon>
        <taxon>Bacillati</taxon>
        <taxon>Actinomycetota</taxon>
        <taxon>Actinomycetes</taxon>
        <taxon>Glycomycetales</taxon>
        <taxon>Glycomycetaceae</taxon>
        <taxon>Stackebrandtia</taxon>
    </lineage>
</organism>
<dbReference type="Pfam" id="PF13490">
    <property type="entry name" value="zf-HC2"/>
    <property type="match status" value="1"/>
</dbReference>
<feature type="domain" description="Putative zinc-finger" evidence="2">
    <location>
        <begin position="3"/>
        <end position="35"/>
    </location>
</feature>
<gene>
    <name evidence="3" type="ORF">LX16_3532</name>
</gene>
<comment type="caution">
    <text evidence="3">The sequence shown here is derived from an EMBL/GenBank/DDBJ whole genome shotgun (WGS) entry which is preliminary data.</text>
</comment>
<evidence type="ECO:0000313" key="3">
    <source>
        <dbReference type="EMBL" id="TWJ12768.1"/>
    </source>
</evidence>
<dbReference type="AlphaFoldDB" id="A0A562V4M1"/>
<feature type="transmembrane region" description="Helical" evidence="1">
    <location>
        <begin position="149"/>
        <end position="167"/>
    </location>
</feature>
<dbReference type="Proteomes" id="UP000321617">
    <property type="component" value="Unassembled WGS sequence"/>
</dbReference>
<feature type="transmembrane region" description="Helical" evidence="1">
    <location>
        <begin position="88"/>
        <end position="114"/>
    </location>
</feature>
<feature type="transmembrane region" description="Helical" evidence="1">
    <location>
        <begin position="126"/>
        <end position="142"/>
    </location>
</feature>
<keyword evidence="1" id="KW-0472">Membrane</keyword>
<keyword evidence="1" id="KW-1133">Transmembrane helix</keyword>
<accession>A0A562V4M1</accession>
<dbReference type="OrthoDB" id="5197868at2"/>